<evidence type="ECO:0000313" key="3">
    <source>
        <dbReference type="Proteomes" id="UP000002411"/>
    </source>
</evidence>
<feature type="transmembrane region" description="Helical" evidence="1">
    <location>
        <begin position="355"/>
        <end position="377"/>
    </location>
</feature>
<dbReference type="Proteomes" id="UP000002411">
    <property type="component" value="Chromosome"/>
</dbReference>
<keyword evidence="1" id="KW-1133">Transmembrane helix</keyword>
<dbReference type="HOGENOM" id="CLU_028166_4_0_9"/>
<feature type="transmembrane region" description="Helical" evidence="1">
    <location>
        <begin position="157"/>
        <end position="176"/>
    </location>
</feature>
<dbReference type="AlphaFoldDB" id="A5N8V8"/>
<feature type="transmembrane region" description="Helical" evidence="1">
    <location>
        <begin position="7"/>
        <end position="27"/>
    </location>
</feature>
<keyword evidence="3" id="KW-1185">Reference proteome</keyword>
<evidence type="ECO:0000313" key="2">
    <source>
        <dbReference type="EMBL" id="EDK33739.1"/>
    </source>
</evidence>
<feature type="transmembrane region" description="Helical" evidence="1">
    <location>
        <begin position="256"/>
        <end position="277"/>
    </location>
</feature>
<evidence type="ECO:0000256" key="1">
    <source>
        <dbReference type="SAM" id="Phobius"/>
    </source>
</evidence>
<feature type="transmembrane region" description="Helical" evidence="1">
    <location>
        <begin position="317"/>
        <end position="335"/>
    </location>
</feature>
<protein>
    <recommendedName>
        <fullName evidence="4">YibE/F family protein</fullName>
    </recommendedName>
</protein>
<dbReference type="STRING" id="431943.CKL_1697"/>
<organism evidence="2 3">
    <name type="scientific">Clostridium kluyveri (strain ATCC 8527 / DSM 555 / NBRC 12016 / NCIMB 10680 / K1)</name>
    <dbReference type="NCBI Taxonomy" id="431943"/>
    <lineage>
        <taxon>Bacteria</taxon>
        <taxon>Bacillati</taxon>
        <taxon>Bacillota</taxon>
        <taxon>Clostridia</taxon>
        <taxon>Eubacteriales</taxon>
        <taxon>Clostridiaceae</taxon>
        <taxon>Clostridium</taxon>
    </lineage>
</organism>
<reference evidence="2 3" key="1">
    <citation type="journal article" date="2008" name="Proc. Natl. Acad. Sci. U.S.A.">
        <title>The genome of Clostridium kluyveri, a strict anaerobe with unique metabolic features.</title>
        <authorList>
            <person name="Seedorf H."/>
            <person name="Fricke W.F."/>
            <person name="Veith B."/>
            <person name="Brueggemann H."/>
            <person name="Liesegang H."/>
            <person name="Strittmatter A."/>
            <person name="Miethke M."/>
            <person name="Buckel W."/>
            <person name="Hinderberger J."/>
            <person name="Li F."/>
            <person name="Hagemeier C."/>
            <person name="Thauer R.K."/>
            <person name="Gottschalk G."/>
        </authorList>
    </citation>
    <scope>NUCLEOTIDE SEQUENCE [LARGE SCALE GENOMIC DNA]</scope>
    <source>
        <strain evidence="3">ATCC 8527 / DSM 555 / NCIMB 10680</strain>
    </source>
</reference>
<dbReference type="KEGG" id="ckl:CKL_1697"/>
<dbReference type="InterPro" id="IPR012507">
    <property type="entry name" value="YibE_F"/>
</dbReference>
<dbReference type="EMBL" id="CP000673">
    <property type="protein sequence ID" value="EDK33739.1"/>
    <property type="molecule type" value="Genomic_DNA"/>
</dbReference>
<gene>
    <name evidence="2" type="ordered locus">CKL_1697</name>
</gene>
<dbReference type="RefSeq" id="WP_012102093.1">
    <property type="nucleotide sequence ID" value="NC_009706.1"/>
</dbReference>
<accession>A5N8V8</accession>
<keyword evidence="1" id="KW-0472">Membrane</keyword>
<keyword evidence="1" id="KW-0812">Transmembrane</keyword>
<dbReference type="PANTHER" id="PTHR41771:SF1">
    <property type="entry name" value="MEMBRANE PROTEIN"/>
    <property type="match status" value="1"/>
</dbReference>
<proteinExistence type="predicted"/>
<feature type="transmembrane region" description="Helical" evidence="1">
    <location>
        <begin position="133"/>
        <end position="150"/>
    </location>
</feature>
<evidence type="ECO:0008006" key="4">
    <source>
        <dbReference type="Google" id="ProtNLM"/>
    </source>
</evidence>
<feature type="transmembrane region" description="Helical" evidence="1">
    <location>
        <begin position="212"/>
        <end position="236"/>
    </location>
</feature>
<sequence>MIRYSKIFQVSIFLIVVLLFGIFLYYFNVSNPVTYNKQNGKSYIRYEKAEVLSVKNNSLTQFKQSKNIYFGTQEAQIKILSGEHKDEVKKVTNYLSDTHNVYLRPNMKIIVDISTANGGKYGVTVYNYYRANTQYIFIFVFFAAICIIGGKKGVRSVLGLVFTLTCIIFLFVPMLYRGYSPILASIIVIIITTCVTLFLLNSWSAKTLSAILGTISGVIIAGIIELIFGHFAHLTGLNLTGVESLNMISNVSGMKVYQLLTAGILIASVGAVMDLSISIASSIQEIYTSNPNVNKKELFKSGMNVGKDMMGTMANTLILAFTGASLTMLIIIYSYNVSYNQLINMDMVSLEIIQGLTGSMAIIFTVPIVSFISAEIITRFLGEINEKDKL</sequence>
<dbReference type="eggNOG" id="COG5438">
    <property type="taxonomic scope" value="Bacteria"/>
</dbReference>
<dbReference type="PANTHER" id="PTHR41771">
    <property type="entry name" value="MEMBRANE PROTEIN-RELATED"/>
    <property type="match status" value="1"/>
</dbReference>
<feature type="transmembrane region" description="Helical" evidence="1">
    <location>
        <begin position="182"/>
        <end position="200"/>
    </location>
</feature>
<name>A5N8V8_CLOK5</name>
<dbReference type="Pfam" id="PF07907">
    <property type="entry name" value="YibE_F"/>
    <property type="match status" value="1"/>
</dbReference>